<dbReference type="EMBL" id="JAIWYP010000003">
    <property type="protein sequence ID" value="KAH3850167.1"/>
    <property type="molecule type" value="Genomic_DNA"/>
</dbReference>
<reference evidence="2" key="1">
    <citation type="journal article" date="2019" name="bioRxiv">
        <title>The Genome of the Zebra Mussel, Dreissena polymorpha: A Resource for Invasive Species Research.</title>
        <authorList>
            <person name="McCartney M.A."/>
            <person name="Auch B."/>
            <person name="Kono T."/>
            <person name="Mallez S."/>
            <person name="Zhang Y."/>
            <person name="Obille A."/>
            <person name="Becker A."/>
            <person name="Abrahante J.E."/>
            <person name="Garbe J."/>
            <person name="Badalamenti J.P."/>
            <person name="Herman A."/>
            <person name="Mangelson H."/>
            <person name="Liachko I."/>
            <person name="Sullivan S."/>
            <person name="Sone E.D."/>
            <person name="Koren S."/>
            <person name="Silverstein K.A.T."/>
            <person name="Beckman K.B."/>
            <person name="Gohl D.M."/>
        </authorList>
    </citation>
    <scope>NUCLEOTIDE SEQUENCE</scope>
    <source>
        <strain evidence="2">Duluth1</strain>
        <tissue evidence="2">Whole animal</tissue>
    </source>
</reference>
<name>A0A9D4L3Y0_DREPO</name>
<keyword evidence="1" id="KW-0812">Transmembrane</keyword>
<evidence type="ECO:0000313" key="2">
    <source>
        <dbReference type="EMBL" id="KAH3850167.1"/>
    </source>
</evidence>
<gene>
    <name evidence="2" type="ORF">DPMN_092573</name>
</gene>
<evidence type="ECO:0000256" key="1">
    <source>
        <dbReference type="SAM" id="Phobius"/>
    </source>
</evidence>
<dbReference type="Proteomes" id="UP000828390">
    <property type="component" value="Unassembled WGS sequence"/>
</dbReference>
<comment type="caution">
    <text evidence="2">The sequence shown here is derived from an EMBL/GenBank/DDBJ whole genome shotgun (WGS) entry which is preliminary data.</text>
</comment>
<reference evidence="2" key="2">
    <citation type="submission" date="2020-11" db="EMBL/GenBank/DDBJ databases">
        <authorList>
            <person name="McCartney M.A."/>
            <person name="Auch B."/>
            <person name="Kono T."/>
            <person name="Mallez S."/>
            <person name="Becker A."/>
            <person name="Gohl D.M."/>
            <person name="Silverstein K.A.T."/>
            <person name="Koren S."/>
            <person name="Bechman K.B."/>
            <person name="Herman A."/>
            <person name="Abrahante J.E."/>
            <person name="Garbe J."/>
        </authorList>
    </citation>
    <scope>NUCLEOTIDE SEQUENCE</scope>
    <source>
        <strain evidence="2">Duluth1</strain>
        <tissue evidence="2">Whole animal</tissue>
    </source>
</reference>
<keyword evidence="1" id="KW-0472">Membrane</keyword>
<proteinExistence type="predicted"/>
<keyword evidence="1" id="KW-1133">Transmembrane helix</keyword>
<organism evidence="2 3">
    <name type="scientific">Dreissena polymorpha</name>
    <name type="common">Zebra mussel</name>
    <name type="synonym">Mytilus polymorpha</name>
    <dbReference type="NCBI Taxonomy" id="45954"/>
    <lineage>
        <taxon>Eukaryota</taxon>
        <taxon>Metazoa</taxon>
        <taxon>Spiralia</taxon>
        <taxon>Lophotrochozoa</taxon>
        <taxon>Mollusca</taxon>
        <taxon>Bivalvia</taxon>
        <taxon>Autobranchia</taxon>
        <taxon>Heteroconchia</taxon>
        <taxon>Euheterodonta</taxon>
        <taxon>Imparidentia</taxon>
        <taxon>Neoheterodontei</taxon>
        <taxon>Myida</taxon>
        <taxon>Dreissenoidea</taxon>
        <taxon>Dreissenidae</taxon>
        <taxon>Dreissena</taxon>
    </lineage>
</organism>
<feature type="transmembrane region" description="Helical" evidence="1">
    <location>
        <begin position="99"/>
        <end position="119"/>
    </location>
</feature>
<protein>
    <submittedName>
        <fullName evidence="2">Uncharacterized protein</fullName>
    </submittedName>
</protein>
<keyword evidence="3" id="KW-1185">Reference proteome</keyword>
<accession>A0A9D4L3Y0</accession>
<sequence>MQKPTLQRLEHPSCLLDYGVMNDRCIKKLQDHETLNQPIKFKVRFIDTFASNVLIGLGARADLSMSDLKTSAISCSSSGDILCLFDRTPSCVMARSSDWWLICVALSSGSSVLTLLLLFHTTWDASSSSEEYFYLK</sequence>
<dbReference type="AlphaFoldDB" id="A0A9D4L3Y0"/>
<evidence type="ECO:0000313" key="3">
    <source>
        <dbReference type="Proteomes" id="UP000828390"/>
    </source>
</evidence>